<dbReference type="Proteomes" id="UP000243900">
    <property type="component" value="Unassembled WGS sequence"/>
</dbReference>
<evidence type="ECO:0000313" key="12">
    <source>
        <dbReference type="Proteomes" id="UP000243900"/>
    </source>
</evidence>
<dbReference type="PROSITE" id="PS01129">
    <property type="entry name" value="PSI_RLU"/>
    <property type="match status" value="1"/>
</dbReference>
<dbReference type="RefSeq" id="WP_105193337.1">
    <property type="nucleotide sequence ID" value="NZ_PTQZ01000298.1"/>
</dbReference>
<keyword evidence="2" id="KW-0413">Isomerase</keyword>
<proteinExistence type="predicted"/>
<protein>
    <recommendedName>
        <fullName evidence="6">tRNA pseudouridine synthase C</fullName>
        <ecNumber evidence="5">5.4.99.26</ecNumber>
    </recommendedName>
    <alternativeName>
        <fullName evidence="8">tRNA pseudouridine(65) synthase</fullName>
    </alternativeName>
    <alternativeName>
        <fullName evidence="9">tRNA pseudouridylate synthase C</fullName>
    </alternativeName>
    <alternativeName>
        <fullName evidence="7">tRNA-uridine isomerase C</fullName>
    </alternativeName>
</protein>
<evidence type="ECO:0000256" key="9">
    <source>
        <dbReference type="ARBA" id="ARBA00043049"/>
    </source>
</evidence>
<dbReference type="InterPro" id="IPR006224">
    <property type="entry name" value="PsdUridine_synth_RluA-like_CS"/>
</dbReference>
<evidence type="ECO:0000256" key="6">
    <source>
        <dbReference type="ARBA" id="ARBA00040675"/>
    </source>
</evidence>
<evidence type="ECO:0000256" key="4">
    <source>
        <dbReference type="ARBA" id="ARBA00037670"/>
    </source>
</evidence>
<evidence type="ECO:0000259" key="10">
    <source>
        <dbReference type="Pfam" id="PF00849"/>
    </source>
</evidence>
<dbReference type="OrthoDB" id="9807829at2"/>
<evidence type="ECO:0000256" key="8">
    <source>
        <dbReference type="ARBA" id="ARBA00041975"/>
    </source>
</evidence>
<organism evidence="11 12">
    <name type="scientific">Amnimonas aquatica</name>
    <dbReference type="NCBI Taxonomy" id="2094561"/>
    <lineage>
        <taxon>Bacteria</taxon>
        <taxon>Pseudomonadati</taxon>
        <taxon>Pseudomonadota</taxon>
        <taxon>Gammaproteobacteria</taxon>
        <taxon>Moraxellales</taxon>
        <taxon>Moraxellaceae</taxon>
        <taxon>Amnimonas</taxon>
    </lineage>
</organism>
<dbReference type="GO" id="GO:0160149">
    <property type="term" value="F:tRNA pseudouridine(65) synthase activity"/>
    <property type="evidence" value="ECO:0007669"/>
    <property type="project" value="UniProtKB-EC"/>
</dbReference>
<dbReference type="InterPro" id="IPR006145">
    <property type="entry name" value="PsdUridine_synth_RsuA/RluA"/>
</dbReference>
<reference evidence="12" key="1">
    <citation type="submission" date="2018-02" db="EMBL/GenBank/DDBJ databases">
        <title>Genome sequencing of Solimonas sp. HR-BB.</title>
        <authorList>
            <person name="Lee Y."/>
            <person name="Jeon C.O."/>
        </authorList>
    </citation>
    <scope>NUCLEOTIDE SEQUENCE [LARGE SCALE GENOMIC DNA]</scope>
    <source>
        <strain evidence="12">HR-E</strain>
    </source>
</reference>
<evidence type="ECO:0000256" key="7">
    <source>
        <dbReference type="ARBA" id="ARBA00041803"/>
    </source>
</evidence>
<dbReference type="AlphaFoldDB" id="A0A2P6AQL8"/>
<dbReference type="GO" id="GO:0008033">
    <property type="term" value="P:tRNA processing"/>
    <property type="evidence" value="ECO:0007669"/>
    <property type="project" value="UniProtKB-KW"/>
</dbReference>
<dbReference type="SUPFAM" id="SSF55120">
    <property type="entry name" value="Pseudouridine synthase"/>
    <property type="match status" value="1"/>
</dbReference>
<evidence type="ECO:0000256" key="3">
    <source>
        <dbReference type="ARBA" id="ARBA00036607"/>
    </source>
</evidence>
<dbReference type="GO" id="GO:0003723">
    <property type="term" value="F:RNA binding"/>
    <property type="evidence" value="ECO:0007669"/>
    <property type="project" value="InterPro"/>
</dbReference>
<dbReference type="InterPro" id="IPR050188">
    <property type="entry name" value="RluA_PseudoU_synthase"/>
</dbReference>
<gene>
    <name evidence="11" type="ORF">C5O18_09300</name>
</gene>
<feature type="domain" description="Pseudouridine synthase RsuA/RluA-like" evidence="10">
    <location>
        <begin position="12"/>
        <end position="170"/>
    </location>
</feature>
<evidence type="ECO:0000256" key="2">
    <source>
        <dbReference type="ARBA" id="ARBA00023235"/>
    </source>
</evidence>
<evidence type="ECO:0000313" key="11">
    <source>
        <dbReference type="EMBL" id="PQA31366.1"/>
    </source>
</evidence>
<keyword evidence="12" id="KW-1185">Reference proteome</keyword>
<sequence>MNPLREIHRDDHLLAVHKPAGLLVHRSPIDRHETEFALQHARELNGGGHVYPVHRLDRPTSGLLLFARDPDTASAVGGAFMAGEVGKTYLAVVRGWAPEAGLIDHPLREHATDRRDTSEQPLREALTRYRRLATCELPVAVERYPASRYSLVELRPETGRKHQLRRHMQHIGHPIIGDTNYGRTRHNHYFAQRFGGSRLMLAAIALRLVHPATGEPLVLAAAPEESFLRVLSIFGQDVVTAAATPGWPGDDGAGSGAAGAAAAGICPGDAADAAVIGRQG</sequence>
<dbReference type="GO" id="GO:0000455">
    <property type="term" value="P:enzyme-directed rRNA pseudouridine synthesis"/>
    <property type="evidence" value="ECO:0007669"/>
    <property type="project" value="TreeGrafter"/>
</dbReference>
<dbReference type="PANTHER" id="PTHR21600">
    <property type="entry name" value="MITOCHONDRIAL RNA PSEUDOURIDINE SYNTHASE"/>
    <property type="match status" value="1"/>
</dbReference>
<evidence type="ECO:0000256" key="5">
    <source>
        <dbReference type="ARBA" id="ARBA00038943"/>
    </source>
</evidence>
<keyword evidence="1" id="KW-0819">tRNA processing</keyword>
<dbReference type="InterPro" id="IPR020103">
    <property type="entry name" value="PsdUridine_synth_cat_dom_sf"/>
</dbReference>
<comment type="caution">
    <text evidence="11">The sequence shown here is derived from an EMBL/GenBank/DDBJ whole genome shotgun (WGS) entry which is preliminary data.</text>
</comment>
<dbReference type="PANTHER" id="PTHR21600:SF56">
    <property type="entry name" value="TRNA PSEUDOURIDINE SYNTHASE C"/>
    <property type="match status" value="1"/>
</dbReference>
<accession>A0A2P6AQL8</accession>
<dbReference type="Pfam" id="PF00849">
    <property type="entry name" value="PseudoU_synth_2"/>
    <property type="match status" value="1"/>
</dbReference>
<dbReference type="EC" id="5.4.99.26" evidence="5"/>
<comment type="catalytic activity">
    <reaction evidence="3">
        <text>uridine(65) in tRNA = pseudouridine(65) in tRNA</text>
        <dbReference type="Rhea" id="RHEA:42536"/>
        <dbReference type="Rhea" id="RHEA-COMP:10103"/>
        <dbReference type="Rhea" id="RHEA-COMP:10104"/>
        <dbReference type="ChEBI" id="CHEBI:65314"/>
        <dbReference type="ChEBI" id="CHEBI:65315"/>
        <dbReference type="EC" id="5.4.99.26"/>
    </reaction>
</comment>
<comment type="function">
    <text evidence="4">Responsible for synthesis of pseudouridine from uracil-65 in transfer RNAs.</text>
</comment>
<dbReference type="Gene3D" id="3.30.2350.10">
    <property type="entry name" value="Pseudouridine synthase"/>
    <property type="match status" value="1"/>
</dbReference>
<evidence type="ECO:0000256" key="1">
    <source>
        <dbReference type="ARBA" id="ARBA00022694"/>
    </source>
</evidence>
<name>A0A2P6AQL8_9GAMM</name>
<dbReference type="EMBL" id="PTQZ01000298">
    <property type="protein sequence ID" value="PQA31366.1"/>
    <property type="molecule type" value="Genomic_DNA"/>
</dbReference>